<keyword evidence="3" id="KW-1185">Reference proteome</keyword>
<dbReference type="PANTHER" id="PTHR35596">
    <property type="entry name" value="DUF2263 DOMAIN-CONTAINING PROTEIN"/>
    <property type="match status" value="1"/>
</dbReference>
<dbReference type="AlphaFoldDB" id="A0A9X1B5P6"/>
<dbReference type="InterPro" id="IPR019261">
    <property type="entry name" value="PARG_cat_microbial"/>
</dbReference>
<gene>
    <name evidence="2" type="ORF">CKO42_20385</name>
</gene>
<evidence type="ECO:0000313" key="3">
    <source>
        <dbReference type="Proteomes" id="UP001138768"/>
    </source>
</evidence>
<sequence length="308" mass="32672">MTPVRLRILPCQDSPAHAERCRSALALHHHHTRALGMSALAAIEQGRYPGPSGEPVDWEQAVRDAVAARCSLPPNAALPSPACSRHPSTDVQVVNETTLMAARWRVADGDAVLALNFANGVNPGGGFLQGARAQEEVLCRSSALYATLRGDPMYAHHARRPQPDSTDWAILSPEVPVFRTDEGTALEAPWPLSVLTCAAPYAPALGQPLAGDLLQARITRVLAIARAFGYDTLVLGAWGCGAFENDPMRTAEDIHAALSGPFSGAFRQVVFAIADWSAERAFLGPFREVFADAGATTALSGRPVASGP</sequence>
<organism evidence="2 3">
    <name type="scientific">Lamprobacter modestohalophilus</name>
    <dbReference type="NCBI Taxonomy" id="1064514"/>
    <lineage>
        <taxon>Bacteria</taxon>
        <taxon>Pseudomonadati</taxon>
        <taxon>Pseudomonadota</taxon>
        <taxon>Gammaproteobacteria</taxon>
        <taxon>Chromatiales</taxon>
        <taxon>Chromatiaceae</taxon>
        <taxon>Lamprobacter</taxon>
    </lineage>
</organism>
<dbReference type="EMBL" id="NRRY01000047">
    <property type="protein sequence ID" value="MBK1620745.1"/>
    <property type="molecule type" value="Genomic_DNA"/>
</dbReference>
<dbReference type="PANTHER" id="PTHR35596:SF1">
    <property type="entry name" value="MICROBIAL-TYPE PARG CATALYTIC DOMAIN-CONTAINING PROTEIN"/>
    <property type="match status" value="1"/>
</dbReference>
<dbReference type="NCBIfam" id="TIGR02452">
    <property type="entry name" value="TIGR02452 family protein"/>
    <property type="match status" value="1"/>
</dbReference>
<feature type="domain" description="Microbial-type PARG catalytic" evidence="1">
    <location>
        <begin position="39"/>
        <end position="179"/>
    </location>
</feature>
<dbReference type="Pfam" id="PF10021">
    <property type="entry name" value="PARG_cat_microb"/>
    <property type="match status" value="1"/>
</dbReference>
<name>A0A9X1B5P6_9GAMM</name>
<dbReference type="Proteomes" id="UP001138768">
    <property type="component" value="Unassembled WGS sequence"/>
</dbReference>
<reference evidence="2 3" key="1">
    <citation type="journal article" date="2020" name="Microorganisms">
        <title>Osmotic Adaptation and Compatible Solute Biosynthesis of Phototrophic Bacteria as Revealed from Genome Analyses.</title>
        <authorList>
            <person name="Imhoff J.F."/>
            <person name="Rahn T."/>
            <person name="Kunzel S."/>
            <person name="Keller A."/>
            <person name="Neulinger S.C."/>
        </authorList>
    </citation>
    <scope>NUCLEOTIDE SEQUENCE [LARGE SCALE GENOMIC DNA]</scope>
    <source>
        <strain evidence="2 3">DSM 25653</strain>
    </source>
</reference>
<comment type="caution">
    <text evidence="2">The sequence shown here is derived from an EMBL/GenBank/DDBJ whole genome shotgun (WGS) entry which is preliminary data.</text>
</comment>
<accession>A0A9X1B5P6</accession>
<dbReference type="InterPro" id="IPR043472">
    <property type="entry name" value="Macro_dom-like"/>
</dbReference>
<dbReference type="InterPro" id="IPR012664">
    <property type="entry name" value="CHP02452"/>
</dbReference>
<evidence type="ECO:0000313" key="2">
    <source>
        <dbReference type="EMBL" id="MBK1620745.1"/>
    </source>
</evidence>
<protein>
    <submittedName>
        <fullName evidence="2">TIGR02452 family protein</fullName>
    </submittedName>
</protein>
<proteinExistence type="predicted"/>
<dbReference type="Gene3D" id="3.40.220.10">
    <property type="entry name" value="Leucine Aminopeptidase, subunit E, domain 1"/>
    <property type="match status" value="1"/>
</dbReference>
<dbReference type="SUPFAM" id="SSF52949">
    <property type="entry name" value="Macro domain-like"/>
    <property type="match status" value="1"/>
</dbReference>
<dbReference type="PIRSF" id="PIRSF014899">
    <property type="entry name" value="UCP014899"/>
    <property type="match status" value="1"/>
</dbReference>
<evidence type="ECO:0000259" key="1">
    <source>
        <dbReference type="Pfam" id="PF10021"/>
    </source>
</evidence>